<organism evidence="1 2">
    <name type="scientific">Araneus ventricosus</name>
    <name type="common">Orbweaver spider</name>
    <name type="synonym">Epeira ventricosa</name>
    <dbReference type="NCBI Taxonomy" id="182803"/>
    <lineage>
        <taxon>Eukaryota</taxon>
        <taxon>Metazoa</taxon>
        <taxon>Ecdysozoa</taxon>
        <taxon>Arthropoda</taxon>
        <taxon>Chelicerata</taxon>
        <taxon>Arachnida</taxon>
        <taxon>Araneae</taxon>
        <taxon>Araneomorphae</taxon>
        <taxon>Entelegynae</taxon>
        <taxon>Araneoidea</taxon>
        <taxon>Araneidae</taxon>
        <taxon>Araneus</taxon>
    </lineage>
</organism>
<evidence type="ECO:0000313" key="1">
    <source>
        <dbReference type="EMBL" id="GBM21131.1"/>
    </source>
</evidence>
<protein>
    <submittedName>
        <fullName evidence="1">Uncharacterized protein</fullName>
    </submittedName>
</protein>
<dbReference type="EMBL" id="BGPR01000454">
    <property type="protein sequence ID" value="GBM21131.1"/>
    <property type="molecule type" value="Genomic_DNA"/>
</dbReference>
<sequence length="142" mass="15862">MGMKFWNKSVKGLTGCPSIRDIVNAITQKRYKLDKQNLFCSLGITIASLRQIWEGSEEREGALHKRKKTIRDPTAGKKLLQPFFPWKRRQFFMGQESGAPGADGIEGSHRADADGEAVRKIGIFDSLSSSEGKVRFGFSRLG</sequence>
<accession>A0A4Y2DWK9</accession>
<dbReference type="AlphaFoldDB" id="A0A4Y2DWK9"/>
<comment type="caution">
    <text evidence="1">The sequence shown here is derived from an EMBL/GenBank/DDBJ whole genome shotgun (WGS) entry which is preliminary data.</text>
</comment>
<evidence type="ECO:0000313" key="2">
    <source>
        <dbReference type="Proteomes" id="UP000499080"/>
    </source>
</evidence>
<proteinExistence type="predicted"/>
<name>A0A4Y2DWK9_ARAVE</name>
<reference evidence="1 2" key="1">
    <citation type="journal article" date="2019" name="Sci. Rep.">
        <title>Orb-weaving spider Araneus ventricosus genome elucidates the spidroin gene catalogue.</title>
        <authorList>
            <person name="Kono N."/>
            <person name="Nakamura H."/>
            <person name="Ohtoshi R."/>
            <person name="Moran D.A.P."/>
            <person name="Shinohara A."/>
            <person name="Yoshida Y."/>
            <person name="Fujiwara M."/>
            <person name="Mori M."/>
            <person name="Tomita M."/>
            <person name="Arakawa K."/>
        </authorList>
    </citation>
    <scope>NUCLEOTIDE SEQUENCE [LARGE SCALE GENOMIC DNA]</scope>
</reference>
<gene>
    <name evidence="1" type="ORF">AVEN_5452_1</name>
</gene>
<dbReference type="Proteomes" id="UP000499080">
    <property type="component" value="Unassembled WGS sequence"/>
</dbReference>
<keyword evidence="2" id="KW-1185">Reference proteome</keyword>